<organism evidence="3">
    <name type="scientific">Cladocopium goreaui</name>
    <dbReference type="NCBI Taxonomy" id="2562237"/>
    <lineage>
        <taxon>Eukaryota</taxon>
        <taxon>Sar</taxon>
        <taxon>Alveolata</taxon>
        <taxon>Dinophyceae</taxon>
        <taxon>Suessiales</taxon>
        <taxon>Symbiodiniaceae</taxon>
        <taxon>Cladocopium</taxon>
    </lineage>
</organism>
<evidence type="ECO:0000256" key="2">
    <source>
        <dbReference type="SAM" id="MobiDB-lite"/>
    </source>
</evidence>
<name>A0A9P1DQ28_9DINO</name>
<comment type="caution">
    <text evidence="3">The sequence shown here is derived from an EMBL/GenBank/DDBJ whole genome shotgun (WGS) entry which is preliminary data.</text>
</comment>
<gene>
    <name evidence="3" type="ORF">C1SCF055_LOCUS38577</name>
</gene>
<dbReference type="EMBL" id="CAMXCT020005946">
    <property type="protein sequence ID" value="CAL1166995.1"/>
    <property type="molecule type" value="Genomic_DNA"/>
</dbReference>
<evidence type="ECO:0000313" key="3">
    <source>
        <dbReference type="EMBL" id="CAI4013620.1"/>
    </source>
</evidence>
<evidence type="ECO:0000313" key="4">
    <source>
        <dbReference type="EMBL" id="CAL1166995.1"/>
    </source>
</evidence>
<keyword evidence="1" id="KW-0175">Coiled coil</keyword>
<dbReference type="Proteomes" id="UP001152797">
    <property type="component" value="Unassembled WGS sequence"/>
</dbReference>
<reference evidence="3" key="1">
    <citation type="submission" date="2022-10" db="EMBL/GenBank/DDBJ databases">
        <authorList>
            <person name="Chen Y."/>
            <person name="Dougan E. K."/>
            <person name="Chan C."/>
            <person name="Rhodes N."/>
            <person name="Thang M."/>
        </authorList>
    </citation>
    <scope>NUCLEOTIDE SEQUENCE</scope>
</reference>
<feature type="coiled-coil region" evidence="1">
    <location>
        <begin position="387"/>
        <end position="421"/>
    </location>
</feature>
<feature type="region of interest" description="Disordered" evidence="2">
    <location>
        <begin position="734"/>
        <end position="754"/>
    </location>
</feature>
<dbReference type="EMBL" id="CAMXCT030005946">
    <property type="protein sequence ID" value="CAL4800932.1"/>
    <property type="molecule type" value="Genomic_DNA"/>
</dbReference>
<evidence type="ECO:0000313" key="5">
    <source>
        <dbReference type="Proteomes" id="UP001152797"/>
    </source>
</evidence>
<reference evidence="4" key="2">
    <citation type="submission" date="2024-04" db="EMBL/GenBank/DDBJ databases">
        <authorList>
            <person name="Chen Y."/>
            <person name="Shah S."/>
            <person name="Dougan E. K."/>
            <person name="Thang M."/>
            <person name="Chan C."/>
        </authorList>
    </citation>
    <scope>NUCLEOTIDE SEQUENCE [LARGE SCALE GENOMIC DNA]</scope>
</reference>
<dbReference type="AlphaFoldDB" id="A0A9P1DQ28"/>
<dbReference type="EMBL" id="CAMXCT010005946">
    <property type="protein sequence ID" value="CAI4013620.1"/>
    <property type="molecule type" value="Genomic_DNA"/>
</dbReference>
<feature type="compositionally biased region" description="Basic and acidic residues" evidence="2">
    <location>
        <begin position="516"/>
        <end position="529"/>
    </location>
</feature>
<accession>A0A9P1DQ28</accession>
<feature type="coiled-coil region" evidence="1">
    <location>
        <begin position="324"/>
        <end position="351"/>
    </location>
</feature>
<proteinExistence type="predicted"/>
<evidence type="ECO:0000256" key="1">
    <source>
        <dbReference type="SAM" id="Coils"/>
    </source>
</evidence>
<feature type="region of interest" description="Disordered" evidence="2">
    <location>
        <begin position="471"/>
        <end position="495"/>
    </location>
</feature>
<feature type="region of interest" description="Disordered" evidence="2">
    <location>
        <begin position="516"/>
        <end position="538"/>
    </location>
</feature>
<protein>
    <submittedName>
        <fullName evidence="3">Uncharacterized protein</fullName>
    </submittedName>
</protein>
<sequence>MGRHRPLHTDIRGGRCTLLQVDVLDEGWLLEDRWHLGCQVVALAFSKGQLEPLPQEVYDQVRSDPSLLRGFIGSCCRSLGIDPSEELLEATATEATGQLADVMRRLKAAALELEELEEEAPETVELSEDSEEMKAELASRSQRIIEELKPMFPKIEVVEVSLLRVFQLQDKKRSSDASVADVFRQVESRKERLKIADYSITQASLEHVIGPSFRSSINLHGKIIETSQNRPLEDAAEAAGRPKGGPASLPAPKLVLLGVLKWGQMVFLPLPADLDDSNDDEGVLEASRQLSQYVARRRRHALPAVAEAPQGLSGGVSGGSAELREVLQQRVTRLAEELMKHDVELQELRQRSRAVPPEVHQLQEENSVLATRGAKLCGEAAQQAAKRGQLEEQQQQKMEEVQGLRAQRGQVAEQLEAAEGREAAARRSQESALKALDLERWRSQDLVRSLTSALQQRQLSSEEAEKRALQAEREATSLEASCAGPADVQQAESVAEKESLRRQQLVQQLELELEEAQRQRGEHAEEQQRRQRQNQAAVQQQRTLQRLAQARLEARGLEEAAQTLAKELAESEQKSEESDRKAMAVAKELTETSKHVAMLRAEFSSGTLQRKELDAARKEAGALQQRFSAVGAHERSPLEEERALKEALRSAWENEALERTQTEEKLHRAEVFWQRLQEQLQSLTSFAHRCRHDLLGSGLPVLPPLTWDAAGTAGSLKALVDFFESMAKLRMHTEANGPRVPSLSASPARSQPWR</sequence>
<feature type="compositionally biased region" description="Polar residues" evidence="2">
    <location>
        <begin position="743"/>
        <end position="754"/>
    </location>
</feature>
<keyword evidence="5" id="KW-1185">Reference proteome</keyword>
<feature type="coiled-coil region" evidence="1">
    <location>
        <begin position="99"/>
        <end position="133"/>
    </location>
</feature>